<proteinExistence type="predicted"/>
<sequence>MKTITFICVLFFASLVAEAQVTLTQSLSQEIGNHTHSCIDTLTTTSRGNKYYRHFKLNEMGVTGEFNLHSVQFGIQTLLMDAQSFGFIVHVRVYRTNADFPAGYPNDGYTLLKKKMYPVTIDDIGKIVNVPLDVVVPSGNNLVVEIGYNGPKTKGKLLILGSNASGETGISYFSSNSCGIPSPVNINTVKAGGTPDSNLVLNLIGVQTLANPAFSQKSDQVIIYPNPTSGSFKVTMPEGIRIKNIDMMDVNGRKFTVKAGSDGEVDISGFINGVYFLSLETNYGILVKKIIKQ</sequence>
<dbReference type="EMBL" id="CP101751">
    <property type="protein sequence ID" value="UUC44035.1"/>
    <property type="molecule type" value="Genomic_DNA"/>
</dbReference>
<protein>
    <submittedName>
        <fullName evidence="4">T9SS type A sorting domain-containing protein</fullName>
    </submittedName>
</protein>
<dbReference type="NCBIfam" id="TIGR04183">
    <property type="entry name" value="Por_Secre_tail"/>
    <property type="match status" value="1"/>
</dbReference>
<organism evidence="4 5">
    <name type="scientific">Flavobacterium cerinum</name>
    <dbReference type="NCBI Taxonomy" id="2502784"/>
    <lineage>
        <taxon>Bacteria</taxon>
        <taxon>Pseudomonadati</taxon>
        <taxon>Bacteroidota</taxon>
        <taxon>Flavobacteriia</taxon>
        <taxon>Flavobacteriales</taxon>
        <taxon>Flavobacteriaceae</taxon>
        <taxon>Flavobacterium</taxon>
    </lineage>
</organism>
<evidence type="ECO:0000313" key="4">
    <source>
        <dbReference type="EMBL" id="UUC44035.1"/>
    </source>
</evidence>
<feature type="domain" description="Secretion system C-terminal sorting" evidence="3">
    <location>
        <begin position="223"/>
        <end position="291"/>
    </location>
</feature>
<evidence type="ECO:0000256" key="1">
    <source>
        <dbReference type="ARBA" id="ARBA00022729"/>
    </source>
</evidence>
<evidence type="ECO:0000313" key="5">
    <source>
        <dbReference type="Proteomes" id="UP001059844"/>
    </source>
</evidence>
<evidence type="ECO:0000256" key="2">
    <source>
        <dbReference type="SAM" id="SignalP"/>
    </source>
</evidence>
<keyword evidence="1 2" id="KW-0732">Signal</keyword>
<feature type="chain" id="PRO_5046289113" evidence="2">
    <location>
        <begin position="20"/>
        <end position="293"/>
    </location>
</feature>
<dbReference type="InterPro" id="IPR026444">
    <property type="entry name" value="Secre_tail"/>
</dbReference>
<dbReference type="Proteomes" id="UP001059844">
    <property type="component" value="Chromosome"/>
</dbReference>
<dbReference type="Pfam" id="PF18962">
    <property type="entry name" value="Por_Secre_tail"/>
    <property type="match status" value="1"/>
</dbReference>
<gene>
    <name evidence="4" type="ORF">NOX80_10365</name>
</gene>
<dbReference type="RefSeq" id="WP_256549704.1">
    <property type="nucleotide sequence ID" value="NZ_CP101751.1"/>
</dbReference>
<accession>A0ABY5IML7</accession>
<feature type="signal peptide" evidence="2">
    <location>
        <begin position="1"/>
        <end position="19"/>
    </location>
</feature>
<evidence type="ECO:0000259" key="3">
    <source>
        <dbReference type="Pfam" id="PF18962"/>
    </source>
</evidence>
<name>A0ABY5IML7_9FLAO</name>
<keyword evidence="5" id="KW-1185">Reference proteome</keyword>
<reference evidence="4" key="1">
    <citation type="submission" date="2022-07" db="EMBL/GenBank/DDBJ databases">
        <title>Isolation, identification, and degradation of a PFOSA degrading strain from sewage treatment plant.</title>
        <authorList>
            <person name="Zhang L."/>
            <person name="Huo Y."/>
        </authorList>
    </citation>
    <scope>NUCLEOTIDE SEQUENCE</scope>
    <source>
        <strain evidence="4">C1</strain>
    </source>
</reference>